<evidence type="ECO:0000256" key="7">
    <source>
        <dbReference type="ARBA" id="ARBA00022723"/>
    </source>
</evidence>
<dbReference type="PROSITE" id="PS00802">
    <property type="entry name" value="TRANSKETOLASE_2"/>
    <property type="match status" value="1"/>
</dbReference>
<dbReference type="InterPro" id="IPR009014">
    <property type="entry name" value="Transketo_C/PFOR_II"/>
</dbReference>
<protein>
    <recommendedName>
        <fullName evidence="5 11">Transketolase</fullName>
        <ecNumber evidence="5 11">2.2.1.1</ecNumber>
    </recommendedName>
</protein>
<evidence type="ECO:0000256" key="11">
    <source>
        <dbReference type="NCBIfam" id="TIGR00232"/>
    </source>
</evidence>
<dbReference type="SUPFAM" id="SSF52518">
    <property type="entry name" value="Thiamin diphosphate-binding fold (THDP-binding)"/>
    <property type="match status" value="2"/>
</dbReference>
<dbReference type="FunFam" id="3.40.50.970:FF:000004">
    <property type="entry name" value="Transketolase"/>
    <property type="match status" value="1"/>
</dbReference>
<comment type="cofactor">
    <cofactor evidence="15">
        <name>Mg(2+)</name>
        <dbReference type="ChEBI" id="CHEBI:18420"/>
    </cofactor>
    <text evidence="15">Binds 1 Mg(2+) ion per subunit. Can also utilize other divalent metal cations, such as Ca(2+), Mn(2+) and Co(2+).</text>
</comment>
<dbReference type="PANTHER" id="PTHR43522:SF13">
    <property type="entry name" value="TRANSKETOLASE 2"/>
    <property type="match status" value="1"/>
</dbReference>
<feature type="binding site" evidence="13">
    <location>
        <position position="472"/>
    </location>
    <ligand>
        <name>substrate</name>
    </ligand>
</feature>
<evidence type="ECO:0000256" key="12">
    <source>
        <dbReference type="PIRSR" id="PIRSR605478-1"/>
    </source>
</evidence>
<evidence type="ECO:0000259" key="18">
    <source>
        <dbReference type="SMART" id="SM00861"/>
    </source>
</evidence>
<comment type="subunit">
    <text evidence="4 17">Homodimer.</text>
</comment>
<feature type="active site" description="Proton donor" evidence="12">
    <location>
        <position position="410"/>
    </location>
</feature>
<dbReference type="AlphaFoldDB" id="A0A4D6YJ32"/>
<dbReference type="GO" id="GO:0009052">
    <property type="term" value="P:pentose-phosphate shunt, non-oxidative branch"/>
    <property type="evidence" value="ECO:0007669"/>
    <property type="project" value="UniProtKB-ARBA"/>
</dbReference>
<comment type="cofactor">
    <cofactor evidence="17">
        <name>Mg(2+)</name>
        <dbReference type="ChEBI" id="CHEBI:18420"/>
    </cofactor>
    <cofactor evidence="17">
        <name>Ca(2+)</name>
        <dbReference type="ChEBI" id="CHEBI:29108"/>
    </cofactor>
    <cofactor evidence="17">
        <name>Mn(2+)</name>
        <dbReference type="ChEBI" id="CHEBI:29035"/>
    </cofactor>
    <cofactor evidence="17">
        <name>Co(2+)</name>
        <dbReference type="ChEBI" id="CHEBI:48828"/>
    </cofactor>
    <text evidence="17">Binds 1 Mg(2+) ion per subunit. Can also utilize other divalent metal cations, such as Ca(2+), Mn(2+) and Co(2+).</text>
</comment>
<keyword evidence="10 14" id="KW-0786">Thiamine pyrophosphate</keyword>
<dbReference type="Gene3D" id="3.40.50.920">
    <property type="match status" value="1"/>
</dbReference>
<comment type="cofactor">
    <cofactor evidence="14">
        <name>thiamine diphosphate</name>
        <dbReference type="ChEBI" id="CHEBI:58937"/>
    </cofactor>
    <text evidence="14">Binds 1 thiamine pyrophosphate per subunit. During the reaction, the substrate forms a covalent intermediate with the cofactor.</text>
</comment>
<feature type="site" description="Important for catalytic activity" evidence="16">
    <location>
        <position position="261"/>
    </location>
</feature>
<dbReference type="InterPro" id="IPR033247">
    <property type="entry name" value="Transketolase_fam"/>
</dbReference>
<dbReference type="NCBIfam" id="TIGR00232">
    <property type="entry name" value="tktlase_bact"/>
    <property type="match status" value="1"/>
</dbReference>
<evidence type="ECO:0000256" key="14">
    <source>
        <dbReference type="PIRSR" id="PIRSR605478-3"/>
    </source>
</evidence>
<dbReference type="SUPFAM" id="SSF52922">
    <property type="entry name" value="TK C-terminal domain-like"/>
    <property type="match status" value="1"/>
</dbReference>
<feature type="binding site" evidence="14">
    <location>
        <position position="436"/>
    </location>
    <ligand>
        <name>thiamine diphosphate</name>
        <dbReference type="ChEBI" id="CHEBI:58937"/>
    </ligand>
</feature>
<sequence length="673" mass="75055">MCSRIALANAIRVLSIDAVQKANSGHPGASMGMADIAEVLWRSFLQYNPNNPYWDNRDRVILSNGHASALLYSVLHLTGYDISIDDLQDFRQLHSKTPGHPEVGCTPGIEVTTGPLGQGLACGVGMSIAEKILASYFNRPQYNIVDHYTWIFAGDGCLMEGISHEACSLAGTWKLGKLIVLYDSNKISIDGNTRNWFSDNTEQRFQSYNWHVINNVDGHDSNSIIQAMKIAKSVTDKPSIIIFNTTIGFGSPNKSGTAEVHGAPLGEKEVILTKKKLNWKYPPFYIPDEIYDHWDFRNIGSKLEENWNALFAKYKIDYPDLSAEYTRRMSGLLPVDWSKKLLQIIKNVKHDYPIATRQSSQNILENFGKILPELLGGSADLAPSNLTMWSGSVAIHQKKSGNYIHYGVREFGMTSIANGISQHGGFIPYTATFLVFSDYSKNAIRMSALMGTRQIMLYTHDSIGLGEDGPTHQPVEQLSNLRSIPNMSVWRPSDTSETFVAWKLAIERYQGPTALVLSRQNLEQISRNENQLHNIARGGYVLRNFGNTIDIIFIATGAEVQLAILAASKIYDLGYGVRVVSMPSTDIFDSQDDAYKKSVLPKTIKNRIAIEAGKSDFWYKYVGYSGLIFGIDRFGESAPAGDLFKKFGFTVNNIVCNVKKFLDGTFSSYKIYK</sequence>
<proteinExistence type="inferred from homology"/>
<dbReference type="InterPro" id="IPR005474">
    <property type="entry name" value="Transketolase_N"/>
</dbReference>
<evidence type="ECO:0000256" key="4">
    <source>
        <dbReference type="ARBA" id="ARBA00011738"/>
    </source>
</evidence>
<dbReference type="CDD" id="cd07033">
    <property type="entry name" value="TPP_PYR_DXS_TK_like"/>
    <property type="match status" value="1"/>
</dbReference>
<evidence type="ECO:0000313" key="19">
    <source>
        <dbReference type="EMBL" id="QCI25870.1"/>
    </source>
</evidence>
<dbReference type="FunFam" id="3.40.50.970:FF:000003">
    <property type="entry name" value="Transketolase"/>
    <property type="match status" value="1"/>
</dbReference>
<evidence type="ECO:0000256" key="1">
    <source>
        <dbReference type="ARBA" id="ARBA00001913"/>
    </source>
</evidence>
<dbReference type="FunFam" id="3.40.50.920:FF:000003">
    <property type="entry name" value="Transketolase"/>
    <property type="match status" value="1"/>
</dbReference>
<name>A0A4D6YJ32_9GAMM</name>
<dbReference type="Pfam" id="PF00456">
    <property type="entry name" value="Transketolase_N"/>
    <property type="match status" value="1"/>
</dbReference>
<dbReference type="PROSITE" id="PS00801">
    <property type="entry name" value="TRANSKETOLASE_1"/>
    <property type="match status" value="1"/>
</dbReference>
<comment type="catalytic activity">
    <reaction evidence="17">
        <text>D-sedoheptulose 7-phosphate + D-glyceraldehyde 3-phosphate = aldehydo-D-ribose 5-phosphate + D-xylulose 5-phosphate</text>
        <dbReference type="Rhea" id="RHEA:10508"/>
        <dbReference type="ChEBI" id="CHEBI:57483"/>
        <dbReference type="ChEBI" id="CHEBI:57737"/>
        <dbReference type="ChEBI" id="CHEBI:58273"/>
        <dbReference type="ChEBI" id="CHEBI:59776"/>
        <dbReference type="EC" id="2.2.1.1"/>
    </reaction>
</comment>
<evidence type="ECO:0000256" key="3">
    <source>
        <dbReference type="ARBA" id="ARBA00007131"/>
    </source>
</evidence>
<feature type="binding site" evidence="14">
    <location>
        <position position="261"/>
    </location>
    <ligand>
        <name>thiamine diphosphate</name>
        <dbReference type="ChEBI" id="CHEBI:58937"/>
    </ligand>
</feature>
<dbReference type="CDD" id="cd02012">
    <property type="entry name" value="TPP_TK"/>
    <property type="match status" value="1"/>
</dbReference>
<evidence type="ECO:0000256" key="9">
    <source>
        <dbReference type="ARBA" id="ARBA00022842"/>
    </source>
</evidence>
<dbReference type="RefSeq" id="WP_158350305.1">
    <property type="nucleotide sequence ID" value="NZ_CP032999.1"/>
</dbReference>
<evidence type="ECO:0000256" key="16">
    <source>
        <dbReference type="PIRSR" id="PIRSR605478-5"/>
    </source>
</evidence>
<dbReference type="InterPro" id="IPR055152">
    <property type="entry name" value="Transketolase-like_C_2"/>
</dbReference>
<evidence type="ECO:0000256" key="15">
    <source>
        <dbReference type="PIRSR" id="PIRSR605478-4"/>
    </source>
</evidence>
<feature type="binding site" evidence="13">
    <location>
        <position position="26"/>
    </location>
    <ligand>
        <name>substrate</name>
    </ligand>
</feature>
<feature type="binding site" evidence="15">
    <location>
        <position position="187"/>
    </location>
    <ligand>
        <name>Mg(2+)</name>
        <dbReference type="ChEBI" id="CHEBI:18420"/>
    </ligand>
</feature>
<dbReference type="SMART" id="SM00861">
    <property type="entry name" value="Transket_pyr"/>
    <property type="match status" value="1"/>
</dbReference>
<dbReference type="OrthoDB" id="8732661at2"/>
<dbReference type="GO" id="GO:0005829">
    <property type="term" value="C:cytosol"/>
    <property type="evidence" value="ECO:0007669"/>
    <property type="project" value="TreeGrafter"/>
</dbReference>
<feature type="binding site" evidence="13">
    <location>
        <position position="261"/>
    </location>
    <ligand>
        <name>substrate</name>
    </ligand>
</feature>
<dbReference type="InterPro" id="IPR029061">
    <property type="entry name" value="THDP-binding"/>
</dbReference>
<comment type="function">
    <text evidence="17">Catalyzes the transfer of a two-carbon ketol group from a ketose donor to an aldose acceptor, via a covalent intermediate with the cofactor thiamine pyrophosphate.</text>
</comment>
<dbReference type="InterPro" id="IPR005478">
    <property type="entry name" value="Transketolase_bac-like"/>
</dbReference>
<dbReference type="InterPro" id="IPR020826">
    <property type="entry name" value="Transketolase_BS"/>
</dbReference>
<feature type="binding site" evidence="14">
    <location>
        <position position="185"/>
    </location>
    <ligand>
        <name>thiamine diphosphate</name>
        <dbReference type="ChEBI" id="CHEBI:58937"/>
    </ligand>
</feature>
<feature type="binding site" evidence="15">
    <location>
        <position position="185"/>
    </location>
    <ligand>
        <name>Mg(2+)</name>
        <dbReference type="ChEBI" id="CHEBI:18420"/>
    </ligand>
</feature>
<dbReference type="EMBL" id="CP032999">
    <property type="protein sequence ID" value="QCI25870.1"/>
    <property type="molecule type" value="Genomic_DNA"/>
</dbReference>
<evidence type="ECO:0000313" key="20">
    <source>
        <dbReference type="Proteomes" id="UP000298685"/>
    </source>
</evidence>
<dbReference type="GO" id="GO:0046872">
    <property type="term" value="F:metal ion binding"/>
    <property type="evidence" value="ECO:0007669"/>
    <property type="project" value="UniProtKB-KW"/>
</dbReference>
<feature type="binding site" evidence="14">
    <location>
        <position position="66"/>
    </location>
    <ligand>
        <name>thiamine diphosphate</name>
        <dbReference type="ChEBI" id="CHEBI:58937"/>
    </ligand>
</feature>
<evidence type="ECO:0000256" key="8">
    <source>
        <dbReference type="ARBA" id="ARBA00022837"/>
    </source>
</evidence>
<evidence type="ECO:0000256" key="10">
    <source>
        <dbReference type="ARBA" id="ARBA00023052"/>
    </source>
</evidence>
<dbReference type="GO" id="GO:0004802">
    <property type="term" value="F:transketolase activity"/>
    <property type="evidence" value="ECO:0007669"/>
    <property type="project" value="UniProtKB-UniRule"/>
</dbReference>
<dbReference type="Pfam" id="PF22613">
    <property type="entry name" value="Transketolase_C_1"/>
    <property type="match status" value="1"/>
</dbReference>
<gene>
    <name evidence="19" type="primary">tkt</name>
    <name evidence="19" type="ORF">D9V78_00335</name>
</gene>
<evidence type="ECO:0000256" key="2">
    <source>
        <dbReference type="ARBA" id="ARBA00001941"/>
    </source>
</evidence>
<keyword evidence="7 15" id="KW-0479">Metal-binding</keyword>
<dbReference type="InterPro" id="IPR049557">
    <property type="entry name" value="Transketolase_CS"/>
</dbReference>
<dbReference type="Gene3D" id="3.40.50.970">
    <property type="match status" value="2"/>
</dbReference>
<organism evidence="19 20">
    <name type="scientific">Buchnera aphidicola</name>
    <name type="common">Sarucallis kahawaluokalani</name>
    <dbReference type="NCBI Taxonomy" id="1241878"/>
    <lineage>
        <taxon>Bacteria</taxon>
        <taxon>Pseudomonadati</taxon>
        <taxon>Pseudomonadota</taxon>
        <taxon>Gammaproteobacteria</taxon>
        <taxon>Enterobacterales</taxon>
        <taxon>Erwiniaceae</taxon>
        <taxon>Buchnera</taxon>
    </lineage>
</organism>
<feature type="binding site" evidence="13">
    <location>
        <position position="519"/>
    </location>
    <ligand>
        <name>substrate</name>
    </ligand>
</feature>
<feature type="binding site" evidence="13">
    <location>
        <position position="357"/>
    </location>
    <ligand>
        <name>substrate</name>
    </ligand>
</feature>
<comment type="cofactor">
    <cofactor evidence="1">
        <name>Ca(2+)</name>
        <dbReference type="ChEBI" id="CHEBI:29108"/>
    </cofactor>
</comment>
<keyword evidence="8 17" id="KW-0106">Calcium</keyword>
<keyword evidence="6 17" id="KW-0808">Transferase</keyword>
<comment type="similarity">
    <text evidence="3 17">Belongs to the transketolase family.</text>
</comment>
<feature type="binding site" evidence="14">
    <location>
        <position position="156"/>
    </location>
    <ligand>
        <name>thiamine diphosphate</name>
        <dbReference type="ChEBI" id="CHEBI:58937"/>
    </ligand>
</feature>
<dbReference type="Pfam" id="PF02779">
    <property type="entry name" value="Transket_pyr"/>
    <property type="match status" value="1"/>
</dbReference>
<feature type="binding site" evidence="13">
    <location>
        <position position="384"/>
    </location>
    <ligand>
        <name>substrate</name>
    </ligand>
</feature>
<feature type="binding site" evidence="13">
    <location>
        <position position="460"/>
    </location>
    <ligand>
        <name>substrate</name>
    </ligand>
</feature>
<feature type="site" description="Important for catalytic activity" evidence="16">
    <location>
        <position position="26"/>
    </location>
</feature>
<dbReference type="PANTHER" id="PTHR43522">
    <property type="entry name" value="TRANSKETOLASE"/>
    <property type="match status" value="1"/>
</dbReference>
<comment type="cofactor">
    <cofactor evidence="2">
        <name>Co(2+)</name>
        <dbReference type="ChEBI" id="CHEBI:48828"/>
    </cofactor>
</comment>
<feature type="binding site" evidence="15">
    <location>
        <position position="155"/>
    </location>
    <ligand>
        <name>Mg(2+)</name>
        <dbReference type="ChEBI" id="CHEBI:18420"/>
    </ligand>
</feature>
<feature type="domain" description="Transketolase-like pyrimidine-binding" evidence="18">
    <location>
        <begin position="354"/>
        <end position="524"/>
    </location>
</feature>
<dbReference type="Proteomes" id="UP000298685">
    <property type="component" value="Chromosome"/>
</dbReference>
<evidence type="ECO:0000256" key="5">
    <source>
        <dbReference type="ARBA" id="ARBA00013152"/>
    </source>
</evidence>
<evidence type="ECO:0000256" key="6">
    <source>
        <dbReference type="ARBA" id="ARBA00022679"/>
    </source>
</evidence>
<accession>A0A4D6YJ32</accession>
<dbReference type="InterPro" id="IPR005475">
    <property type="entry name" value="Transketolase-like_Pyr-bd"/>
</dbReference>
<evidence type="ECO:0000256" key="17">
    <source>
        <dbReference type="RuleBase" id="RU004996"/>
    </source>
</evidence>
<keyword evidence="9 15" id="KW-0460">Magnesium</keyword>
<evidence type="ECO:0000256" key="13">
    <source>
        <dbReference type="PIRSR" id="PIRSR605478-2"/>
    </source>
</evidence>
<reference evidence="19 20" key="1">
    <citation type="submission" date="2018-10" db="EMBL/GenBank/DDBJ databases">
        <title>Comparative functional genomics of the obligate endosymbiont Buchnera aphidicola.</title>
        <authorList>
            <person name="Chong R.A."/>
        </authorList>
    </citation>
    <scope>NUCLEOTIDE SEQUENCE [LARGE SCALE GENOMIC DNA]</scope>
    <source>
        <strain evidence="19 20">Ska</strain>
    </source>
</reference>
<feature type="binding site" evidence="14">
    <location>
        <begin position="114"/>
        <end position="116"/>
    </location>
    <ligand>
        <name>thiamine diphosphate</name>
        <dbReference type="ChEBI" id="CHEBI:58937"/>
    </ligand>
</feature>
<dbReference type="EC" id="2.2.1.1" evidence="5 11"/>
<feature type="binding site" evidence="13">
    <location>
        <position position="468"/>
    </location>
    <ligand>
        <name>substrate</name>
    </ligand>
</feature>